<dbReference type="RefSeq" id="WP_047184324.1">
    <property type="nucleotide sequence ID" value="NZ_BMEY01000005.1"/>
</dbReference>
<evidence type="ECO:0000313" key="2">
    <source>
        <dbReference type="Proteomes" id="UP000613512"/>
    </source>
</evidence>
<reference evidence="1" key="1">
    <citation type="journal article" date="2014" name="Int. J. Syst. Evol. Microbiol.">
        <title>Complete genome sequence of Corynebacterium casei LMG S-19264T (=DSM 44701T), isolated from a smear-ripened cheese.</title>
        <authorList>
            <consortium name="US DOE Joint Genome Institute (JGI-PGF)"/>
            <person name="Walter F."/>
            <person name="Albersmeier A."/>
            <person name="Kalinowski J."/>
            <person name="Ruckert C."/>
        </authorList>
    </citation>
    <scope>NUCLEOTIDE SEQUENCE</scope>
    <source>
        <strain evidence="1">CGMCC 1.12408</strain>
    </source>
</reference>
<evidence type="ECO:0008006" key="3">
    <source>
        <dbReference type="Google" id="ProtNLM"/>
    </source>
</evidence>
<proteinExistence type="predicted"/>
<accession>A0A916RU61</accession>
<sequence>MEIKIFQRTQRDLAASINQVIDKYWEDEIDEVAMMDLIQKLYINNTNKLMKNGSYTTIIRQQCGKRRLEVVDKVINQINKTQ</sequence>
<keyword evidence="2" id="KW-1185">Reference proteome</keyword>
<name>A0A916RU61_9BACI</name>
<comment type="caution">
    <text evidence="1">The sequence shown here is derived from an EMBL/GenBank/DDBJ whole genome shotgun (WGS) entry which is preliminary data.</text>
</comment>
<organism evidence="1 2">
    <name type="scientific">Ornithinibacillus halotolerans</name>
    <dbReference type="NCBI Taxonomy" id="1274357"/>
    <lineage>
        <taxon>Bacteria</taxon>
        <taxon>Bacillati</taxon>
        <taxon>Bacillota</taxon>
        <taxon>Bacilli</taxon>
        <taxon>Bacillales</taxon>
        <taxon>Bacillaceae</taxon>
        <taxon>Ornithinibacillus</taxon>
    </lineage>
</organism>
<evidence type="ECO:0000313" key="1">
    <source>
        <dbReference type="EMBL" id="GGA69592.1"/>
    </source>
</evidence>
<reference evidence="1" key="2">
    <citation type="submission" date="2020-09" db="EMBL/GenBank/DDBJ databases">
        <authorList>
            <person name="Sun Q."/>
            <person name="Zhou Y."/>
        </authorList>
    </citation>
    <scope>NUCLEOTIDE SEQUENCE</scope>
    <source>
        <strain evidence="1">CGMCC 1.12408</strain>
    </source>
</reference>
<gene>
    <name evidence="1" type="ORF">GCM10008025_11950</name>
</gene>
<dbReference type="InterPro" id="IPR030902">
    <property type="entry name" value="CLB_0814_fam"/>
</dbReference>
<dbReference type="EMBL" id="BMEY01000005">
    <property type="protein sequence ID" value="GGA69592.1"/>
    <property type="molecule type" value="Genomic_DNA"/>
</dbReference>
<dbReference type="NCBIfam" id="TIGR04540">
    <property type="entry name" value="CLB_0814_fam"/>
    <property type="match status" value="1"/>
</dbReference>
<protein>
    <recommendedName>
        <fullName evidence="3">Glycosyl transferase</fullName>
    </recommendedName>
</protein>
<dbReference type="Proteomes" id="UP000613512">
    <property type="component" value="Unassembled WGS sequence"/>
</dbReference>
<dbReference type="AlphaFoldDB" id="A0A916RU61"/>